<dbReference type="PROSITE" id="PS51272">
    <property type="entry name" value="SLH"/>
    <property type="match status" value="3"/>
</dbReference>
<protein>
    <submittedName>
        <fullName evidence="3">S-layer protein</fullName>
    </submittedName>
</protein>
<evidence type="ECO:0000259" key="2">
    <source>
        <dbReference type="PROSITE" id="PS51272"/>
    </source>
</evidence>
<keyword evidence="1" id="KW-0732">Signal</keyword>
<evidence type="ECO:0000256" key="1">
    <source>
        <dbReference type="ARBA" id="ARBA00022729"/>
    </source>
</evidence>
<dbReference type="AlphaFoldDB" id="A0A9W5Q931"/>
<name>A0A9W5Q931_BACCE</name>
<dbReference type="PANTHER" id="PTHR43308:SF1">
    <property type="entry name" value="OUTER MEMBRANE PROTEIN ALPHA"/>
    <property type="match status" value="1"/>
</dbReference>
<dbReference type="InterPro" id="IPR051465">
    <property type="entry name" value="Cell_Envelope_Struct_Comp"/>
</dbReference>
<sequence length="300" mass="34039">MKYESTNRNICAFCLFKKNYYSNLCIFMVIHKLYNQPDEKDMMCNMIHKTVTKCVEKYIVTIPFILYIFKKTYTYWGDNLMSKKLLKTATALTIMGGVLFSAESNSVKAESAPLQKTNTIVFKDVPQGHWAYEAIHELAEQEIILGYGDGIFGFGDNVTREQVAALIYRVFDMEEQDEYENPYGDIDENSTSFIEEILALTEMGIFQGDENGNFRPKATLTRAEMAQVLTNAFDLQAKGSHNFNDVSTNSWATNAISAVQTNGITMGIGEGKFGPSMKVTREQYAQFLHRAILHDMEQGQ</sequence>
<proteinExistence type="predicted"/>
<dbReference type="Pfam" id="PF00395">
    <property type="entry name" value="SLH"/>
    <property type="match status" value="3"/>
</dbReference>
<evidence type="ECO:0000313" key="3">
    <source>
        <dbReference type="EMBL" id="EOO70102.1"/>
    </source>
</evidence>
<organism evidence="3 4">
    <name type="scientific">Bacillus cereus VD196</name>
    <dbReference type="NCBI Taxonomy" id="1053243"/>
    <lineage>
        <taxon>Bacteria</taxon>
        <taxon>Bacillati</taxon>
        <taxon>Bacillota</taxon>
        <taxon>Bacilli</taxon>
        <taxon>Bacillales</taxon>
        <taxon>Bacillaceae</taxon>
        <taxon>Bacillus</taxon>
        <taxon>Bacillus cereus group</taxon>
    </lineage>
</organism>
<feature type="domain" description="SLH" evidence="2">
    <location>
        <begin position="239"/>
        <end position="300"/>
    </location>
</feature>
<accession>A0A9W5Q931</accession>
<evidence type="ECO:0000313" key="4">
    <source>
        <dbReference type="Proteomes" id="UP000014023"/>
    </source>
</evidence>
<dbReference type="EMBL" id="AHFL01000002">
    <property type="protein sequence ID" value="EOO70102.1"/>
    <property type="molecule type" value="Genomic_DNA"/>
</dbReference>
<dbReference type="Proteomes" id="UP000014023">
    <property type="component" value="Unassembled WGS sequence"/>
</dbReference>
<feature type="domain" description="SLH" evidence="2">
    <location>
        <begin position="118"/>
        <end position="181"/>
    </location>
</feature>
<gene>
    <name evidence="3" type="ORF">IKE_00116</name>
</gene>
<feature type="domain" description="SLH" evidence="2">
    <location>
        <begin position="182"/>
        <end position="238"/>
    </location>
</feature>
<dbReference type="InterPro" id="IPR001119">
    <property type="entry name" value="SLH_dom"/>
</dbReference>
<reference evidence="3 4" key="1">
    <citation type="submission" date="2012-12" db="EMBL/GenBank/DDBJ databases">
        <title>The Genome Sequence of Bacillus cereus VD196.</title>
        <authorList>
            <consortium name="The Broad Institute Genome Sequencing Platform"/>
            <consortium name="The Broad Institute Genome Sequencing Center for Infectious Disease"/>
            <person name="Feldgarden M."/>
            <person name="Van der Auwera G.A."/>
            <person name="Mahillon J."/>
            <person name="Duprez V."/>
            <person name="Timmery S."/>
            <person name="Mattelet C."/>
            <person name="Dierick K."/>
            <person name="Sun M."/>
            <person name="Yu Z."/>
            <person name="Zhu L."/>
            <person name="Hu X."/>
            <person name="Shank E.B."/>
            <person name="Swiecicka I."/>
            <person name="Hansen B.M."/>
            <person name="Andrup L."/>
            <person name="Walker B."/>
            <person name="Young S.K."/>
            <person name="Zeng Q."/>
            <person name="Gargeya S."/>
            <person name="Fitzgerald M."/>
            <person name="Haas B."/>
            <person name="Abouelleil A."/>
            <person name="Alvarado L."/>
            <person name="Arachchi H.M."/>
            <person name="Berlin A.M."/>
            <person name="Chapman S.B."/>
            <person name="Dewar J."/>
            <person name="Goldberg J."/>
            <person name="Griggs A."/>
            <person name="Gujja S."/>
            <person name="Hansen M."/>
            <person name="Howarth C."/>
            <person name="Imamovic A."/>
            <person name="Larimer J."/>
            <person name="McCowan C."/>
            <person name="Murphy C."/>
            <person name="Neiman D."/>
            <person name="Pearson M."/>
            <person name="Priest M."/>
            <person name="Roberts A."/>
            <person name="Saif S."/>
            <person name="Shea T."/>
            <person name="Sisk P."/>
            <person name="Sykes S."/>
            <person name="Wortman J."/>
            <person name="Nusbaum C."/>
            <person name="Birren B."/>
        </authorList>
    </citation>
    <scope>NUCLEOTIDE SEQUENCE [LARGE SCALE GENOMIC DNA]</scope>
    <source>
        <strain evidence="3 4">VD196</strain>
    </source>
</reference>
<comment type="caution">
    <text evidence="3">The sequence shown here is derived from an EMBL/GenBank/DDBJ whole genome shotgun (WGS) entry which is preliminary data.</text>
</comment>
<dbReference type="PANTHER" id="PTHR43308">
    <property type="entry name" value="OUTER MEMBRANE PROTEIN ALPHA-RELATED"/>
    <property type="match status" value="1"/>
</dbReference>